<dbReference type="InterPro" id="IPR053888">
    <property type="entry name" value="MRM3-like_sub_bind"/>
</dbReference>
<dbReference type="SMART" id="SM00967">
    <property type="entry name" value="SpoU_sub_bind"/>
    <property type="match status" value="1"/>
</dbReference>
<dbReference type="SUPFAM" id="SSF55315">
    <property type="entry name" value="L30e-like"/>
    <property type="match status" value="1"/>
</dbReference>
<dbReference type="PANTHER" id="PTHR43191">
    <property type="entry name" value="RRNA METHYLTRANSFERASE 3"/>
    <property type="match status" value="1"/>
</dbReference>
<dbReference type="CDD" id="cd18095">
    <property type="entry name" value="SpoU-like_rRNA-MTase"/>
    <property type="match status" value="1"/>
</dbReference>
<name>A0ABV6QK87_9ACTN</name>
<dbReference type="EMBL" id="JBHLTC010000015">
    <property type="protein sequence ID" value="MFC0625066.1"/>
    <property type="molecule type" value="Genomic_DNA"/>
</dbReference>
<proteinExistence type="inferred from homology"/>
<evidence type="ECO:0000256" key="3">
    <source>
        <dbReference type="ARBA" id="ARBA00022679"/>
    </source>
</evidence>
<dbReference type="Gene3D" id="3.30.1330.30">
    <property type="match status" value="1"/>
</dbReference>
<dbReference type="InterPro" id="IPR029028">
    <property type="entry name" value="Alpha/beta_knot_MTases"/>
</dbReference>
<feature type="domain" description="RNA 2-O ribose methyltransferase substrate binding" evidence="4">
    <location>
        <begin position="33"/>
        <end position="107"/>
    </location>
</feature>
<reference evidence="5 6" key="1">
    <citation type="submission" date="2024-09" db="EMBL/GenBank/DDBJ databases">
        <authorList>
            <person name="Sun Q."/>
            <person name="Mori K."/>
        </authorList>
    </citation>
    <scope>NUCLEOTIDE SEQUENCE [LARGE SCALE GENOMIC DNA]</scope>
    <source>
        <strain evidence="5 6">CGMCC 1.15906</strain>
    </source>
</reference>
<evidence type="ECO:0000256" key="2">
    <source>
        <dbReference type="ARBA" id="ARBA00022603"/>
    </source>
</evidence>
<evidence type="ECO:0000256" key="1">
    <source>
        <dbReference type="ARBA" id="ARBA00007228"/>
    </source>
</evidence>
<dbReference type="Pfam" id="PF22435">
    <property type="entry name" value="MRM3-like_sub_bind"/>
    <property type="match status" value="1"/>
</dbReference>
<dbReference type="InterPro" id="IPR029064">
    <property type="entry name" value="Ribosomal_eL30-like_sf"/>
</dbReference>
<keyword evidence="3" id="KW-0808">Transferase</keyword>
<accession>A0ABV6QK87</accession>
<dbReference type="InterPro" id="IPR051259">
    <property type="entry name" value="rRNA_Methyltransferase"/>
</dbReference>
<gene>
    <name evidence="5" type="ORF">ACFFGN_13390</name>
</gene>
<evidence type="ECO:0000313" key="5">
    <source>
        <dbReference type="EMBL" id="MFC0625066.1"/>
    </source>
</evidence>
<keyword evidence="6" id="KW-1185">Reference proteome</keyword>
<comment type="similarity">
    <text evidence="1">Belongs to the class IV-like SAM-binding methyltransferase superfamily. RNA methyltransferase TrmH family.</text>
</comment>
<dbReference type="Gene3D" id="3.40.1280.10">
    <property type="match status" value="1"/>
</dbReference>
<dbReference type="Pfam" id="PF00588">
    <property type="entry name" value="SpoU_methylase"/>
    <property type="match status" value="1"/>
</dbReference>
<dbReference type="InterPro" id="IPR001537">
    <property type="entry name" value="SpoU_MeTrfase"/>
</dbReference>
<evidence type="ECO:0000313" key="6">
    <source>
        <dbReference type="Proteomes" id="UP001589890"/>
    </source>
</evidence>
<evidence type="ECO:0000259" key="4">
    <source>
        <dbReference type="SMART" id="SM00967"/>
    </source>
</evidence>
<comment type="caution">
    <text evidence="5">The sequence shown here is derived from an EMBL/GenBank/DDBJ whole genome shotgun (WGS) entry which is preliminary data.</text>
</comment>
<dbReference type="RefSeq" id="WP_380047091.1">
    <property type="nucleotide sequence ID" value="NZ_JBHLTC010000015.1"/>
</dbReference>
<keyword evidence="2 5" id="KW-0489">Methyltransferase</keyword>
<dbReference type="InterPro" id="IPR013123">
    <property type="entry name" value="SpoU_subst-bd"/>
</dbReference>
<dbReference type="SUPFAM" id="SSF75217">
    <property type="entry name" value="alpha/beta knot"/>
    <property type="match status" value="1"/>
</dbReference>
<dbReference type="Proteomes" id="UP001589890">
    <property type="component" value="Unassembled WGS sequence"/>
</dbReference>
<dbReference type="GO" id="GO:0008168">
    <property type="term" value="F:methyltransferase activity"/>
    <property type="evidence" value="ECO:0007669"/>
    <property type="project" value="UniProtKB-KW"/>
</dbReference>
<dbReference type="InterPro" id="IPR029026">
    <property type="entry name" value="tRNA_m1G_MTases_N"/>
</dbReference>
<dbReference type="PANTHER" id="PTHR43191:SF2">
    <property type="entry name" value="RRNA METHYLTRANSFERASE 3, MITOCHONDRIAL"/>
    <property type="match status" value="1"/>
</dbReference>
<sequence>MASPVLLTAQSARIKQARRLATRAFRRKSGRFLVEGPQAVREALEQADLVIEVYAEPSVAERHRDLRDLARNRGVNWYDVDRAGAEALSETVTSQGVVAICGLIDVPLEQAVSAQAKLISVGVQVRDPGNVGTLIRCSDAAGADAVVLSRESVDPHNPKAVRASVGSIFHLPITLEADIEAVARTWREQGIQVLAADGYGDTDLDECIDNGTLEKPTAWLFGNEAHGLPDGINAIADSSVKVPIYGRAESLNLATAAAVCLYASARAQRRTSSS</sequence>
<organism evidence="5 6">
    <name type="scientific">Kribbella deserti</name>
    <dbReference type="NCBI Taxonomy" id="1926257"/>
    <lineage>
        <taxon>Bacteria</taxon>
        <taxon>Bacillati</taxon>
        <taxon>Actinomycetota</taxon>
        <taxon>Actinomycetes</taxon>
        <taxon>Propionibacteriales</taxon>
        <taxon>Kribbellaceae</taxon>
        <taxon>Kribbella</taxon>
    </lineage>
</organism>
<dbReference type="GO" id="GO:0032259">
    <property type="term" value="P:methylation"/>
    <property type="evidence" value="ECO:0007669"/>
    <property type="project" value="UniProtKB-KW"/>
</dbReference>
<protein>
    <submittedName>
        <fullName evidence="5">TrmH family RNA methyltransferase</fullName>
    </submittedName>
</protein>